<dbReference type="Gene3D" id="3.20.20.100">
    <property type="entry name" value="NADP-dependent oxidoreductase domain"/>
    <property type="match status" value="1"/>
</dbReference>
<dbReference type="Proteomes" id="UP000886069">
    <property type="component" value="Unassembled WGS sequence"/>
</dbReference>
<dbReference type="InterPro" id="IPR023210">
    <property type="entry name" value="NADP_OxRdtase_dom"/>
</dbReference>
<dbReference type="EMBL" id="DSEC01000578">
    <property type="protein sequence ID" value="HER44399.1"/>
    <property type="molecule type" value="Genomic_DNA"/>
</dbReference>
<dbReference type="AlphaFoldDB" id="A0A7V2AWB0"/>
<dbReference type="InterPro" id="IPR036812">
    <property type="entry name" value="NAD(P)_OxRdtase_dom_sf"/>
</dbReference>
<dbReference type="SUPFAM" id="SSF51430">
    <property type="entry name" value="NAD(P)-linked oxidoreductase"/>
    <property type="match status" value="1"/>
</dbReference>
<accession>A0A7V2AWB0</accession>
<organism evidence="2">
    <name type="scientific">Eiseniibacteriota bacterium</name>
    <dbReference type="NCBI Taxonomy" id="2212470"/>
    <lineage>
        <taxon>Bacteria</taxon>
        <taxon>Candidatus Eiseniibacteriota</taxon>
    </lineage>
</organism>
<reference evidence="2" key="1">
    <citation type="journal article" date="2020" name="mSystems">
        <title>Genome- and Community-Level Interaction Insights into Carbon Utilization and Element Cycling Functions of Hydrothermarchaeota in Hydrothermal Sediment.</title>
        <authorList>
            <person name="Zhou Z."/>
            <person name="Liu Y."/>
            <person name="Xu W."/>
            <person name="Pan J."/>
            <person name="Luo Z.H."/>
            <person name="Li M."/>
        </authorList>
    </citation>
    <scope>NUCLEOTIDE SEQUENCE [LARGE SCALE GENOMIC DNA]</scope>
    <source>
        <strain evidence="2">SpSt-1233</strain>
    </source>
</reference>
<dbReference type="InterPro" id="IPR053135">
    <property type="entry name" value="AKR2_Oxidoreductase"/>
</dbReference>
<dbReference type="PANTHER" id="PTHR43312:SF1">
    <property type="entry name" value="NADP-DEPENDENT OXIDOREDUCTASE DOMAIN-CONTAINING PROTEIN"/>
    <property type="match status" value="1"/>
</dbReference>
<name>A0A7V2AWB0_UNCEI</name>
<evidence type="ECO:0000259" key="1">
    <source>
        <dbReference type="Pfam" id="PF00248"/>
    </source>
</evidence>
<feature type="domain" description="NADP-dependent oxidoreductase" evidence="1">
    <location>
        <begin position="15"/>
        <end position="300"/>
    </location>
</feature>
<dbReference type="PANTHER" id="PTHR43312">
    <property type="entry name" value="D-THREO-ALDOSE 1-DEHYDROGENASE"/>
    <property type="match status" value="1"/>
</dbReference>
<comment type="caution">
    <text evidence="2">The sequence shown here is derived from an EMBL/GenBank/DDBJ whole genome shotgun (WGS) entry which is preliminary data.</text>
</comment>
<dbReference type="CDD" id="cd19086">
    <property type="entry name" value="AKR_AKR11C1"/>
    <property type="match status" value="1"/>
</dbReference>
<dbReference type="Pfam" id="PF00248">
    <property type="entry name" value="Aldo_ket_red"/>
    <property type="match status" value="1"/>
</dbReference>
<protein>
    <submittedName>
        <fullName evidence="2">Aldo/keto reductase</fullName>
    </submittedName>
</protein>
<evidence type="ECO:0000313" key="2">
    <source>
        <dbReference type="EMBL" id="HER44399.1"/>
    </source>
</evidence>
<sequence length="313" mass="35097">MNKRRVGRTELSVSEISFGAWQLGNDESWERIDRGAAKGLVHAALDAGVNLFDTAPNYGGGESERLLGEALAGRRGEVVLVSKFGHRVDGPKDFSVERFDERLGASLERLKTDHLDVLLLHNPPVEIYEGTDPIWERLEKAQRAGKIRHYGASLDFAAEAEACLENTGSEVLEVFFNILHQDIRKAFPLVREKGTGIIAKIPLDSGWLTGKYTAESRFVGVRSRWSREDIARRAELVSKIDWLTADGTELACKAIAYLLSYREVSCVIPGIRTLEHLRRNIEAADCPITAKDRQRLESFWEEFTEGGTNLLCW</sequence>
<proteinExistence type="predicted"/>
<gene>
    <name evidence="2" type="ORF">ENO08_08065</name>
</gene>